<evidence type="ECO:0000259" key="1">
    <source>
        <dbReference type="Pfam" id="PF21686"/>
    </source>
</evidence>
<protein>
    <submittedName>
        <fullName evidence="2">Non-homologous end-joining DNA ligase</fullName>
        <ecNumber evidence="2">6.5.1.1</ecNumber>
    </submittedName>
</protein>
<keyword evidence="2" id="KW-0436">Ligase</keyword>
<evidence type="ECO:0000313" key="2">
    <source>
        <dbReference type="EMBL" id="MFC4526614.1"/>
    </source>
</evidence>
<sequence length="302" mass="33940">MNTRHIEGIVITHPERVLYPDDGIAKRDVAAYYAAVMDWFLPGVAGRPISVLRSPEGIGQAGFFQKHPFPGLKHVSHIRLKEESGAMDDYLCPRDAKSVIELVQFGAIEFHPWSAKAETLDHADYLVFDLDPAPGIPWPEVVAAARLIRKQLDDAMLESLVRTSGGKGLHVVVPLHPACAWDDARRFTQAFARRLASTHPHTFIAKASKQERSGRIFIDYLRNTRGATSIASYSLRARTGAPVAMPMRWDELGKSQSGHDFDIHSARRRLARLKRDPWQDFGSMRQDLHRALEVFAPIEDVH</sequence>
<keyword evidence="3" id="KW-1185">Reference proteome</keyword>
<dbReference type="NCBIfam" id="TIGR02778">
    <property type="entry name" value="ligD_pol"/>
    <property type="match status" value="1"/>
</dbReference>
<dbReference type="RefSeq" id="WP_266151373.1">
    <property type="nucleotide sequence ID" value="NZ_CP064028.1"/>
</dbReference>
<dbReference type="Proteomes" id="UP001595961">
    <property type="component" value="Unassembled WGS sequence"/>
</dbReference>
<organism evidence="2 3">
    <name type="scientific">Dyella halodurans</name>
    <dbReference type="NCBI Taxonomy" id="1920171"/>
    <lineage>
        <taxon>Bacteria</taxon>
        <taxon>Pseudomonadati</taxon>
        <taxon>Pseudomonadota</taxon>
        <taxon>Gammaproteobacteria</taxon>
        <taxon>Lysobacterales</taxon>
        <taxon>Rhodanobacteraceae</taxon>
        <taxon>Dyella</taxon>
    </lineage>
</organism>
<reference evidence="3" key="1">
    <citation type="journal article" date="2019" name="Int. J. Syst. Evol. Microbiol.">
        <title>The Global Catalogue of Microorganisms (GCM) 10K type strain sequencing project: providing services to taxonomists for standard genome sequencing and annotation.</title>
        <authorList>
            <consortium name="The Broad Institute Genomics Platform"/>
            <consortium name="The Broad Institute Genome Sequencing Center for Infectious Disease"/>
            <person name="Wu L."/>
            <person name="Ma J."/>
        </authorList>
    </citation>
    <scope>NUCLEOTIDE SEQUENCE [LARGE SCALE GENOMIC DNA]</scope>
    <source>
        <strain evidence="3">CCM 4481</strain>
    </source>
</reference>
<dbReference type="EC" id="6.5.1.1" evidence="2"/>
<dbReference type="Gene3D" id="3.90.920.10">
    <property type="entry name" value="DNA primase, PRIM domain"/>
    <property type="match status" value="1"/>
</dbReference>
<accession>A0ABV9C0U9</accession>
<dbReference type="InterPro" id="IPR052171">
    <property type="entry name" value="NHEJ_LigD"/>
</dbReference>
<dbReference type="SUPFAM" id="SSF56747">
    <property type="entry name" value="Prim-pol domain"/>
    <property type="match status" value="1"/>
</dbReference>
<dbReference type="Pfam" id="PF21686">
    <property type="entry name" value="LigD_Prim-Pol"/>
    <property type="match status" value="1"/>
</dbReference>
<proteinExistence type="predicted"/>
<dbReference type="PANTHER" id="PTHR42705">
    <property type="entry name" value="BIFUNCTIONAL NON-HOMOLOGOUS END JOINING PROTEIN LIGD"/>
    <property type="match status" value="1"/>
</dbReference>
<comment type="caution">
    <text evidence="2">The sequence shown here is derived from an EMBL/GenBank/DDBJ whole genome shotgun (WGS) entry which is preliminary data.</text>
</comment>
<dbReference type="InterPro" id="IPR014145">
    <property type="entry name" value="LigD_pol_dom"/>
</dbReference>
<feature type="domain" description="DNA ligase D polymerase" evidence="1">
    <location>
        <begin position="26"/>
        <end position="278"/>
    </location>
</feature>
<gene>
    <name evidence="2" type="primary">ligD</name>
    <name evidence="2" type="ORF">ACFO5W_08185</name>
</gene>
<dbReference type="GO" id="GO:0003910">
    <property type="term" value="F:DNA ligase (ATP) activity"/>
    <property type="evidence" value="ECO:0007669"/>
    <property type="project" value="UniProtKB-EC"/>
</dbReference>
<dbReference type="PANTHER" id="PTHR42705:SF2">
    <property type="entry name" value="BIFUNCTIONAL NON-HOMOLOGOUS END JOINING PROTEIN LIGD"/>
    <property type="match status" value="1"/>
</dbReference>
<name>A0ABV9C0U9_9GAMM</name>
<evidence type="ECO:0000313" key="3">
    <source>
        <dbReference type="Proteomes" id="UP001595961"/>
    </source>
</evidence>
<dbReference type="EMBL" id="JBHSGA010000013">
    <property type="protein sequence ID" value="MFC4526614.1"/>
    <property type="molecule type" value="Genomic_DNA"/>
</dbReference>